<evidence type="ECO:0000313" key="9">
    <source>
        <dbReference type="Proteomes" id="UP001061958"/>
    </source>
</evidence>
<evidence type="ECO:0000256" key="3">
    <source>
        <dbReference type="ARBA" id="ARBA00022691"/>
    </source>
</evidence>
<feature type="domain" description="SAM-dependent methyltransferase Erg6/SMT-type" evidence="7">
    <location>
        <begin position="60"/>
        <end position="346"/>
    </location>
</feature>
<organism evidence="8 9">
    <name type="scientific">Galdieria partita</name>
    <dbReference type="NCBI Taxonomy" id="83374"/>
    <lineage>
        <taxon>Eukaryota</taxon>
        <taxon>Rhodophyta</taxon>
        <taxon>Bangiophyceae</taxon>
        <taxon>Galdieriales</taxon>
        <taxon>Galdieriaceae</taxon>
        <taxon>Galdieria</taxon>
    </lineage>
</organism>
<dbReference type="InterPro" id="IPR050447">
    <property type="entry name" value="Erg6_SMT_methyltransf"/>
</dbReference>
<comment type="similarity">
    <text evidence="4 5 6">Belongs to the class I-like SAM-binding methyltransferase superfamily. Erg6/SMT family.</text>
</comment>
<evidence type="ECO:0000256" key="4">
    <source>
        <dbReference type="ARBA" id="ARBA00038188"/>
    </source>
</evidence>
<sequence length="347" mass="39568">MASLMTNAIPEVLKHTKQSGKDDATPYIEEYNTFYEHGCESVEDRERRQSEKGKEMISSFYNLVSDFYEYGWAQSFHFAYLQKNEPFACGLQRYEYVLPMRMKVQPDSHLLDLGCGIGGPLRNIAKFARCKVTGVTISEYQVTRGNQIIKEDNLQQQCNIVYGDFLKLPFDDCSFDGVYAIESTCHTMLKSTVYSEAYRVLKPGCFFAGYEWCVTSKYDPNNEKHRQVKFNIEEGNGLPDTATTEEVLEGLKDAGFELVDAYDLAEFLEIPWYSPLSATFTLNGFRHTRLGHYVTHLSVNFLEKLGIIPRGSAQVSKLLMNAARDLVEGGKLGIYTPMYFFVAKRPN</sequence>
<dbReference type="EMBL" id="BQMJ01000076">
    <property type="protein sequence ID" value="GJQ15870.1"/>
    <property type="molecule type" value="Genomic_DNA"/>
</dbReference>
<dbReference type="SUPFAM" id="SSF53335">
    <property type="entry name" value="S-adenosyl-L-methionine-dependent methyltransferases"/>
    <property type="match status" value="1"/>
</dbReference>
<dbReference type="CDD" id="cd02440">
    <property type="entry name" value="AdoMet_MTases"/>
    <property type="match status" value="1"/>
</dbReference>
<dbReference type="GO" id="GO:0032259">
    <property type="term" value="P:methylation"/>
    <property type="evidence" value="ECO:0007669"/>
    <property type="project" value="UniProtKB-KW"/>
</dbReference>
<dbReference type="InterPro" id="IPR013216">
    <property type="entry name" value="Methyltransf_11"/>
</dbReference>
<dbReference type="Gene3D" id="3.40.50.150">
    <property type="entry name" value="Vaccinia Virus protein VP39"/>
    <property type="match status" value="1"/>
</dbReference>
<dbReference type="InterPro" id="IPR030384">
    <property type="entry name" value="MeTrfase_SMT"/>
</dbReference>
<comment type="caution">
    <text evidence="8">The sequence shown here is derived from an EMBL/GenBank/DDBJ whole genome shotgun (WGS) entry which is preliminary data.</text>
</comment>
<keyword evidence="9" id="KW-1185">Reference proteome</keyword>
<evidence type="ECO:0000313" key="8">
    <source>
        <dbReference type="EMBL" id="GJQ15870.1"/>
    </source>
</evidence>
<dbReference type="PANTHER" id="PTHR44068:SF1">
    <property type="entry name" value="HYPOTHETICAL LOC100005854"/>
    <property type="match status" value="1"/>
</dbReference>
<keyword evidence="1 5" id="KW-0489">Methyltransferase</keyword>
<evidence type="ECO:0000256" key="5">
    <source>
        <dbReference type="PROSITE-ProRule" id="PRU01022"/>
    </source>
</evidence>
<dbReference type="EC" id="2.1.1.-" evidence="6"/>
<dbReference type="GO" id="GO:0003838">
    <property type="term" value="F:sterol 24-C-methyltransferase activity"/>
    <property type="evidence" value="ECO:0007669"/>
    <property type="project" value="TreeGrafter"/>
</dbReference>
<proteinExistence type="inferred from homology"/>
<gene>
    <name evidence="8" type="ORF">GpartN1_g7661.t1</name>
</gene>
<dbReference type="GO" id="GO:0016126">
    <property type="term" value="P:sterol biosynthetic process"/>
    <property type="evidence" value="ECO:0007669"/>
    <property type="project" value="TreeGrafter"/>
</dbReference>
<reference evidence="8" key="2">
    <citation type="submission" date="2022-01" db="EMBL/GenBank/DDBJ databases">
        <authorList>
            <person name="Hirooka S."/>
            <person name="Miyagishima S.Y."/>
        </authorList>
    </citation>
    <scope>NUCLEOTIDE SEQUENCE</scope>
    <source>
        <strain evidence="8">NBRC 102759</strain>
    </source>
</reference>
<dbReference type="GO" id="GO:0005783">
    <property type="term" value="C:endoplasmic reticulum"/>
    <property type="evidence" value="ECO:0007669"/>
    <property type="project" value="TreeGrafter"/>
</dbReference>
<dbReference type="Proteomes" id="UP001061958">
    <property type="component" value="Unassembled WGS sequence"/>
</dbReference>
<accession>A0A9C7Q578</accession>
<dbReference type="Pfam" id="PF08498">
    <property type="entry name" value="Sterol_MT_C"/>
    <property type="match status" value="1"/>
</dbReference>
<evidence type="ECO:0000256" key="1">
    <source>
        <dbReference type="ARBA" id="ARBA00022603"/>
    </source>
</evidence>
<dbReference type="PROSITE" id="PS51685">
    <property type="entry name" value="SAM_MT_ERG6_SMT"/>
    <property type="match status" value="1"/>
</dbReference>
<evidence type="ECO:0000256" key="6">
    <source>
        <dbReference type="RuleBase" id="RU362025"/>
    </source>
</evidence>
<keyword evidence="3 5" id="KW-0949">S-adenosyl-L-methionine</keyword>
<dbReference type="OrthoDB" id="4310724at2759"/>
<dbReference type="Pfam" id="PF08241">
    <property type="entry name" value="Methyltransf_11"/>
    <property type="match status" value="1"/>
</dbReference>
<name>A0A9C7Q578_9RHOD</name>
<protein>
    <recommendedName>
        <fullName evidence="6">Methyltransferase</fullName>
        <ecNumber evidence="6">2.1.1.-</ecNumber>
    </recommendedName>
</protein>
<reference evidence="8" key="1">
    <citation type="journal article" date="2022" name="Proc. Natl. Acad. Sci. U.S.A.">
        <title>Life cycle and functional genomics of the unicellular red alga Galdieria for elucidating algal and plant evolution and industrial use.</title>
        <authorList>
            <person name="Hirooka S."/>
            <person name="Itabashi T."/>
            <person name="Ichinose T.M."/>
            <person name="Onuma R."/>
            <person name="Fujiwara T."/>
            <person name="Yamashita S."/>
            <person name="Jong L.W."/>
            <person name="Tomita R."/>
            <person name="Iwane A.H."/>
            <person name="Miyagishima S.Y."/>
        </authorList>
    </citation>
    <scope>NUCLEOTIDE SEQUENCE</scope>
    <source>
        <strain evidence="8">NBRC 102759</strain>
    </source>
</reference>
<dbReference type="AlphaFoldDB" id="A0A9C7Q578"/>
<evidence type="ECO:0000259" key="7">
    <source>
        <dbReference type="PROSITE" id="PS51685"/>
    </source>
</evidence>
<evidence type="ECO:0000256" key="2">
    <source>
        <dbReference type="ARBA" id="ARBA00022679"/>
    </source>
</evidence>
<dbReference type="InterPro" id="IPR029063">
    <property type="entry name" value="SAM-dependent_MTases_sf"/>
</dbReference>
<dbReference type="InterPro" id="IPR013705">
    <property type="entry name" value="Sterol_MeTrfase_C"/>
</dbReference>
<keyword evidence="2 5" id="KW-0808">Transferase</keyword>
<dbReference type="PANTHER" id="PTHR44068">
    <property type="entry name" value="ZGC:194242"/>
    <property type="match status" value="1"/>
</dbReference>